<feature type="transmembrane region" description="Helical" evidence="1">
    <location>
        <begin position="121"/>
        <end position="138"/>
    </location>
</feature>
<evidence type="ECO:0000313" key="3">
    <source>
        <dbReference type="EMBL" id="RSD28845.1"/>
    </source>
</evidence>
<dbReference type="OrthoDB" id="9789113at2"/>
<dbReference type="Gene3D" id="1.20.144.10">
    <property type="entry name" value="Phosphatidic acid phosphatase type 2/haloperoxidase"/>
    <property type="match status" value="1"/>
</dbReference>
<dbReference type="SUPFAM" id="SSF48317">
    <property type="entry name" value="Acid phosphatase/Vanadium-dependent haloperoxidase"/>
    <property type="match status" value="1"/>
</dbReference>
<accession>A0A3R9DWA0</accession>
<feature type="transmembrane region" description="Helical" evidence="1">
    <location>
        <begin position="55"/>
        <end position="73"/>
    </location>
</feature>
<name>A0A3R9DWA0_9BACI</name>
<reference evidence="4" key="1">
    <citation type="submission" date="2018-12" db="EMBL/GenBank/DDBJ databases">
        <title>Bacillus chawlae sp. nov., Bacillus glennii sp. nov., and Bacillus saganii sp. nov. Isolated from the Vehicle Assembly Building at Kennedy Space Center where the Viking Spacecraft were Assembled.</title>
        <authorList>
            <person name="Seuylemezian A."/>
            <person name="Vaishampayan P."/>
        </authorList>
    </citation>
    <scope>NUCLEOTIDE SEQUENCE [LARGE SCALE GENOMIC DNA]</scope>
    <source>
        <strain evidence="4">DSM 13966</strain>
    </source>
</reference>
<sequence length="173" mass="19916">MDLTLFKMISKLSGRFPLVDGLMIFVSNRIRYTYLMIIVLMLFKNRKNKRIALETSSSVLLSIIAQFFIKVIYHRPRPFKRRKVGILIPSKMDSSFPSKHTMLTFAASTTILMFHRTLGKILIWLSVLTGFSRIWVGHHYPSDILGSALLGSVISLVTRFISFRQYGTKPEDN</sequence>
<evidence type="ECO:0000313" key="4">
    <source>
        <dbReference type="Proteomes" id="UP000279911"/>
    </source>
</evidence>
<comment type="caution">
    <text evidence="3">The sequence shown here is derived from an EMBL/GenBank/DDBJ whole genome shotgun (WGS) entry which is preliminary data.</text>
</comment>
<keyword evidence="1" id="KW-0472">Membrane</keyword>
<dbReference type="SMART" id="SM00014">
    <property type="entry name" value="acidPPc"/>
    <property type="match status" value="1"/>
</dbReference>
<dbReference type="Proteomes" id="UP000279911">
    <property type="component" value="Unassembled WGS sequence"/>
</dbReference>
<protein>
    <submittedName>
        <fullName evidence="3">Phosphatase PAP2 family protein</fullName>
    </submittedName>
</protein>
<feature type="transmembrane region" description="Helical" evidence="1">
    <location>
        <begin position="144"/>
        <end position="161"/>
    </location>
</feature>
<dbReference type="RefSeq" id="WP_125478807.1">
    <property type="nucleotide sequence ID" value="NZ_RSFW01000006.1"/>
</dbReference>
<dbReference type="PANTHER" id="PTHR14969:SF58">
    <property type="entry name" value="UNDECAPRENYL-DIPHOSPHATASE BCRC"/>
    <property type="match status" value="1"/>
</dbReference>
<feature type="domain" description="Phosphatidic acid phosphatase type 2/haloperoxidase" evidence="2">
    <location>
        <begin position="55"/>
        <end position="159"/>
    </location>
</feature>
<dbReference type="Pfam" id="PF01569">
    <property type="entry name" value="PAP2"/>
    <property type="match status" value="1"/>
</dbReference>
<gene>
    <name evidence="3" type="ORF">EJA10_04555</name>
</gene>
<evidence type="ECO:0000256" key="1">
    <source>
        <dbReference type="SAM" id="Phobius"/>
    </source>
</evidence>
<evidence type="ECO:0000259" key="2">
    <source>
        <dbReference type="SMART" id="SM00014"/>
    </source>
</evidence>
<keyword evidence="1" id="KW-0812">Transmembrane</keyword>
<dbReference type="EMBL" id="RSFW01000006">
    <property type="protein sequence ID" value="RSD28845.1"/>
    <property type="molecule type" value="Genomic_DNA"/>
</dbReference>
<dbReference type="PANTHER" id="PTHR14969">
    <property type="entry name" value="SPHINGOSINE-1-PHOSPHATE PHOSPHOHYDROLASE"/>
    <property type="match status" value="1"/>
</dbReference>
<dbReference type="AlphaFoldDB" id="A0A3R9DWA0"/>
<dbReference type="InterPro" id="IPR000326">
    <property type="entry name" value="PAP2/HPO"/>
</dbReference>
<dbReference type="InterPro" id="IPR036938">
    <property type="entry name" value="PAP2/HPO_sf"/>
</dbReference>
<keyword evidence="1" id="KW-1133">Transmembrane helix</keyword>
<organism evidence="3 4">
    <name type="scientific">Mesobacillus subterraneus</name>
    <dbReference type="NCBI Taxonomy" id="285983"/>
    <lineage>
        <taxon>Bacteria</taxon>
        <taxon>Bacillati</taxon>
        <taxon>Bacillota</taxon>
        <taxon>Bacilli</taxon>
        <taxon>Bacillales</taxon>
        <taxon>Bacillaceae</taxon>
        <taxon>Mesobacillus</taxon>
    </lineage>
</organism>
<proteinExistence type="predicted"/>